<dbReference type="Proteomes" id="UP000783588">
    <property type="component" value="Unassembled WGS sequence"/>
</dbReference>
<organism evidence="2 3">
    <name type="scientific">Butyricicoccus intestinisimiae</name>
    <dbReference type="NCBI Taxonomy" id="2841509"/>
    <lineage>
        <taxon>Bacteria</taxon>
        <taxon>Bacillati</taxon>
        <taxon>Bacillota</taxon>
        <taxon>Clostridia</taxon>
        <taxon>Eubacteriales</taxon>
        <taxon>Butyricicoccaceae</taxon>
        <taxon>Butyricicoccus</taxon>
    </lineage>
</organism>
<accession>A0ABS6ETK7</accession>
<dbReference type="EMBL" id="JAHLQI010000005">
    <property type="protein sequence ID" value="MBU5491028.1"/>
    <property type="molecule type" value="Genomic_DNA"/>
</dbReference>
<keyword evidence="3" id="KW-1185">Reference proteome</keyword>
<protein>
    <submittedName>
        <fullName evidence="2">AAA family ATPase</fullName>
    </submittedName>
</protein>
<name>A0ABS6ETK7_9FIRM</name>
<evidence type="ECO:0000313" key="3">
    <source>
        <dbReference type="Proteomes" id="UP000783588"/>
    </source>
</evidence>
<dbReference type="InterPro" id="IPR038727">
    <property type="entry name" value="NadR/Ttd14_AAA_dom"/>
</dbReference>
<dbReference type="Pfam" id="PF13521">
    <property type="entry name" value="AAA_28"/>
    <property type="match status" value="1"/>
</dbReference>
<gene>
    <name evidence="2" type="ORF">KQI75_10430</name>
</gene>
<evidence type="ECO:0000259" key="1">
    <source>
        <dbReference type="Pfam" id="PF13521"/>
    </source>
</evidence>
<proteinExistence type="predicted"/>
<sequence>MKSITKIVITGGPCGGKSTAMAWIESNLSKQGYKVLFIPETASELILGGVAPWTVNTNYDFQKALVSLQIQKERVFEMAANNMENEKILIVADRGISDNKAYMTNVEWESLCRELGGSEIAFRDNYDAVFHLVTAAKGAEKFYTLSNNQARTETPEQAIAMDEKIITCWTGHPYLRIIDNSTDFTGKMRRLVSEITHFLGEPNAFETERRYLIRMPDLQALERLPNCRKVEIIQTYLIRQDGEPLVRVRQRGSHGSYIYVKTTVQQTADGHFLETEQRLTKDEYLSLLMDADTSLRQIRKNRYCLTENNLYFEIDVYPFWKQQALLEIQVNDPHQHIAFPPFLSILRDVTHNSAYKSYGISQHIPPEDA</sequence>
<comment type="caution">
    <text evidence="2">The sequence shown here is derived from an EMBL/GenBank/DDBJ whole genome shotgun (WGS) entry which is preliminary data.</text>
</comment>
<dbReference type="PANTHER" id="PTHR34932">
    <property type="entry name" value="TRPL TRANSLOCATION DEFECT PROTEIN 14"/>
    <property type="match status" value="1"/>
</dbReference>
<dbReference type="RefSeq" id="WP_216470737.1">
    <property type="nucleotide sequence ID" value="NZ_JAHLQI010000005.1"/>
</dbReference>
<dbReference type="PANTHER" id="PTHR34932:SF1">
    <property type="entry name" value="TRPL TRANSLOCATION DEFECT PROTEIN 14"/>
    <property type="match status" value="1"/>
</dbReference>
<evidence type="ECO:0000313" key="2">
    <source>
        <dbReference type="EMBL" id="MBU5491028.1"/>
    </source>
</evidence>
<reference evidence="2 3" key="1">
    <citation type="submission" date="2021-06" db="EMBL/GenBank/DDBJ databases">
        <authorList>
            <person name="Sun Q."/>
            <person name="Li D."/>
        </authorList>
    </citation>
    <scope>NUCLEOTIDE SEQUENCE [LARGE SCALE GENOMIC DNA]</scope>
    <source>
        <strain evidence="2 3">MSJd-7</strain>
    </source>
</reference>
<feature type="domain" description="NadR/Ttd14 AAA" evidence="1">
    <location>
        <begin position="6"/>
        <end position="184"/>
    </location>
</feature>
<dbReference type="InterPro" id="IPR053227">
    <property type="entry name" value="TRPL-trafficking_regulator"/>
</dbReference>